<sequence>MKNKVTLRMSQTDDYEALKTLYIKNDLEVDPDEPMPEGVVKNWKITLGCDKEGMLVAGLTLAKYEGEYIIDGIAVEPEYRKLKIGKTLLEKAVAEVRSLGGEKIFLVARAPEFFRKEGFITIDSKAAPDVFDCMTCPQFGVQCHPEVMRLDLV</sequence>
<dbReference type="CDD" id="cd04301">
    <property type="entry name" value="NAT_SF"/>
    <property type="match status" value="1"/>
</dbReference>
<dbReference type="PROSITE" id="PS51186">
    <property type="entry name" value="GNAT"/>
    <property type="match status" value="1"/>
</dbReference>
<accession>A0A410PU56</accession>
<reference evidence="2 3" key="1">
    <citation type="submission" date="2019-01" db="EMBL/GenBank/DDBJ databases">
        <title>Draft genomes of a novel of Aminipila strains.</title>
        <authorList>
            <person name="Ma S."/>
        </authorList>
    </citation>
    <scope>NUCLEOTIDE SEQUENCE [LARGE SCALE GENOMIC DNA]</scope>
    <source>
        <strain evidence="3">JN-39</strain>
    </source>
</reference>
<evidence type="ECO:0000313" key="3">
    <source>
        <dbReference type="Proteomes" id="UP000287601"/>
    </source>
</evidence>
<dbReference type="KEGG" id="amij:EQM06_03710"/>
<dbReference type="OrthoDB" id="9794566at2"/>
<evidence type="ECO:0000313" key="2">
    <source>
        <dbReference type="EMBL" id="QAT42406.1"/>
    </source>
</evidence>
<name>A0A410PU56_9FIRM</name>
<feature type="domain" description="N-acetyltransferase" evidence="1">
    <location>
        <begin position="5"/>
        <end position="137"/>
    </location>
</feature>
<gene>
    <name evidence="2" type="ORF">EQM06_03710</name>
</gene>
<dbReference type="EMBL" id="CP035281">
    <property type="protein sequence ID" value="QAT42406.1"/>
    <property type="molecule type" value="Genomic_DNA"/>
</dbReference>
<dbReference type="RefSeq" id="WP_128745056.1">
    <property type="nucleotide sequence ID" value="NZ_CP035281.1"/>
</dbReference>
<dbReference type="GO" id="GO:0016747">
    <property type="term" value="F:acyltransferase activity, transferring groups other than amino-acyl groups"/>
    <property type="evidence" value="ECO:0007669"/>
    <property type="project" value="InterPro"/>
</dbReference>
<dbReference type="Pfam" id="PF00583">
    <property type="entry name" value="Acetyltransf_1"/>
    <property type="match status" value="1"/>
</dbReference>
<evidence type="ECO:0000259" key="1">
    <source>
        <dbReference type="PROSITE" id="PS51186"/>
    </source>
</evidence>
<dbReference type="InterPro" id="IPR000182">
    <property type="entry name" value="GNAT_dom"/>
</dbReference>
<dbReference type="Proteomes" id="UP000287601">
    <property type="component" value="Chromosome"/>
</dbReference>
<dbReference type="InterPro" id="IPR016181">
    <property type="entry name" value="Acyl_CoA_acyltransferase"/>
</dbReference>
<keyword evidence="2" id="KW-0808">Transferase</keyword>
<dbReference type="Gene3D" id="3.40.630.30">
    <property type="match status" value="1"/>
</dbReference>
<protein>
    <submittedName>
        <fullName evidence="2">GNAT family N-acetyltransferase</fullName>
    </submittedName>
</protein>
<organism evidence="2 3">
    <name type="scientific">Aminipila luticellarii</name>
    <dbReference type="NCBI Taxonomy" id="2507160"/>
    <lineage>
        <taxon>Bacteria</taxon>
        <taxon>Bacillati</taxon>
        <taxon>Bacillota</taxon>
        <taxon>Clostridia</taxon>
        <taxon>Peptostreptococcales</taxon>
        <taxon>Anaerovoracaceae</taxon>
        <taxon>Aminipila</taxon>
    </lineage>
</organism>
<dbReference type="SUPFAM" id="SSF55729">
    <property type="entry name" value="Acyl-CoA N-acyltransferases (Nat)"/>
    <property type="match status" value="1"/>
</dbReference>
<keyword evidence="3" id="KW-1185">Reference proteome</keyword>
<proteinExistence type="predicted"/>
<dbReference type="AlphaFoldDB" id="A0A410PU56"/>